<protein>
    <submittedName>
        <fullName evidence="1">Uncharacterized protein</fullName>
    </submittedName>
</protein>
<dbReference type="AlphaFoldDB" id="A0A2T7NV82"/>
<evidence type="ECO:0000313" key="1">
    <source>
        <dbReference type="EMBL" id="PVD25088.1"/>
    </source>
</evidence>
<dbReference type="EMBL" id="PZQS01000009">
    <property type="protein sequence ID" value="PVD25088.1"/>
    <property type="molecule type" value="Genomic_DNA"/>
</dbReference>
<organism evidence="1 2">
    <name type="scientific">Pomacea canaliculata</name>
    <name type="common">Golden apple snail</name>
    <dbReference type="NCBI Taxonomy" id="400727"/>
    <lineage>
        <taxon>Eukaryota</taxon>
        <taxon>Metazoa</taxon>
        <taxon>Spiralia</taxon>
        <taxon>Lophotrochozoa</taxon>
        <taxon>Mollusca</taxon>
        <taxon>Gastropoda</taxon>
        <taxon>Caenogastropoda</taxon>
        <taxon>Architaenioglossa</taxon>
        <taxon>Ampullarioidea</taxon>
        <taxon>Ampullariidae</taxon>
        <taxon>Pomacea</taxon>
    </lineage>
</organism>
<dbReference type="OrthoDB" id="10054666at2759"/>
<name>A0A2T7NV82_POMCA</name>
<proteinExistence type="predicted"/>
<sequence length="115" mass="12909">MATLQSSIVGVNGVFVFNVSDLTHRTLPAFEQNFLKITNYALQKENTAYLFTRIALSSAGVGKEKGVGGIERFKDMLKGLVSAVDERVHQKFYHTCYFPQIFRGLASPPRPEKRI</sequence>
<evidence type="ECO:0000313" key="2">
    <source>
        <dbReference type="Proteomes" id="UP000245119"/>
    </source>
</evidence>
<gene>
    <name evidence="1" type="ORF">C0Q70_15586</name>
</gene>
<dbReference type="Proteomes" id="UP000245119">
    <property type="component" value="Linkage Group LG9"/>
</dbReference>
<comment type="caution">
    <text evidence="1">The sequence shown here is derived from an EMBL/GenBank/DDBJ whole genome shotgun (WGS) entry which is preliminary data.</text>
</comment>
<accession>A0A2T7NV82</accession>
<reference evidence="1 2" key="1">
    <citation type="submission" date="2018-04" db="EMBL/GenBank/DDBJ databases">
        <title>The genome of golden apple snail Pomacea canaliculata provides insight into stress tolerance and invasive adaptation.</title>
        <authorList>
            <person name="Liu C."/>
            <person name="Liu B."/>
            <person name="Ren Y."/>
            <person name="Zhang Y."/>
            <person name="Wang H."/>
            <person name="Li S."/>
            <person name="Jiang F."/>
            <person name="Yin L."/>
            <person name="Zhang G."/>
            <person name="Qian W."/>
            <person name="Fan W."/>
        </authorList>
    </citation>
    <scope>NUCLEOTIDE SEQUENCE [LARGE SCALE GENOMIC DNA]</scope>
    <source>
        <strain evidence="1">SZHN2017</strain>
        <tissue evidence="1">Muscle</tissue>
    </source>
</reference>
<keyword evidence="2" id="KW-1185">Reference proteome</keyword>